<proteinExistence type="predicted"/>
<accession>A0A2W1N6S7</accession>
<evidence type="ECO:0000256" key="1">
    <source>
        <dbReference type="SAM" id="MobiDB-lite"/>
    </source>
</evidence>
<gene>
    <name evidence="2" type="ORF">CBW46_014215</name>
</gene>
<dbReference type="EMBL" id="NHRJ02000008">
    <property type="protein sequence ID" value="PZE20299.1"/>
    <property type="molecule type" value="Genomic_DNA"/>
</dbReference>
<organism evidence="2 3">
    <name type="scientific">Paenibacillus xerothermodurans</name>
    <dbReference type="NCBI Taxonomy" id="1977292"/>
    <lineage>
        <taxon>Bacteria</taxon>
        <taxon>Bacillati</taxon>
        <taxon>Bacillota</taxon>
        <taxon>Bacilli</taxon>
        <taxon>Bacillales</taxon>
        <taxon>Paenibacillaceae</taxon>
        <taxon>Paenibacillus</taxon>
    </lineage>
</organism>
<keyword evidence="3" id="KW-1185">Reference proteome</keyword>
<feature type="region of interest" description="Disordered" evidence="1">
    <location>
        <begin position="1"/>
        <end position="25"/>
    </location>
</feature>
<reference evidence="2" key="1">
    <citation type="submission" date="2018-06" db="EMBL/GenBank/DDBJ databases">
        <title>Paenibacillus xerothermodurans sp. nov. an extremely dry heat resistant spore forming bacterium isolated from the soil of Cape Canaveral, Florida.</title>
        <authorList>
            <person name="Seuylemezian A."/>
            <person name="Kaur N."/>
            <person name="Patil P."/>
            <person name="Patil P."/>
            <person name="Mayilraj S."/>
            <person name="Vaishampayan P."/>
        </authorList>
    </citation>
    <scope>NUCLEOTIDE SEQUENCE [LARGE SCALE GENOMIC DNA]</scope>
    <source>
        <strain evidence="2">ATCC 27380</strain>
    </source>
</reference>
<evidence type="ECO:0000313" key="2">
    <source>
        <dbReference type="EMBL" id="PZE20299.1"/>
    </source>
</evidence>
<dbReference type="Proteomes" id="UP000214746">
    <property type="component" value="Unassembled WGS sequence"/>
</dbReference>
<evidence type="ECO:0000313" key="3">
    <source>
        <dbReference type="Proteomes" id="UP000214746"/>
    </source>
</evidence>
<comment type="caution">
    <text evidence="2">The sequence shown here is derived from an EMBL/GenBank/DDBJ whole genome shotgun (WGS) entry which is preliminary data.</text>
</comment>
<protein>
    <submittedName>
        <fullName evidence="2">Uncharacterized protein</fullName>
    </submittedName>
</protein>
<dbReference type="AlphaFoldDB" id="A0A2W1N6S7"/>
<name>A0A2W1N6S7_PAEXE</name>
<sequence length="122" mass="13581">MEQQLSADAVAKQEQSSPPTGVHVKQWMEPHPLGMMGDVPEPMGRHQLQLVVDELRAQKAASMDVLQQMESQPSGVLDGVQEQLAPHPLRMVDELREKILPPLLVVGGVMQWMVTLIRVDET</sequence>